<dbReference type="Proteomes" id="UP000230646">
    <property type="component" value="Unassembled WGS sequence"/>
</dbReference>
<sequence length="633" mass="70438">MSYGYTGSILHLDLSSKKYWIEHPPETFYRTYWGGRALGLYYMLKEMKPKTDPLSPDNLLIFAPSVLTGTPAPAMPRYTVCAKSSLTGAEGEAEAGGWWGPELKKAGLDAIITKGASTTPVYLWINDGKVEIKAATHLWGKDTGTTQKIIKEELADDKVRIAQIGPAGENLVRFANIVNELKHFNGRNGLGAVMGSKKLKAIAVRGTKPIELYNKERVSQVTKEITKRVMENPLSRDLRELGTLAVVRPFYEAGCLPSYNWTTGYFKEGENLTAETYNKTILKKTIGCYACPIRCKRVVEINESDLQVDPSYGGPEYETITSLGSSCGISDLKYIAKANELCNKYTMDTISTGMAIAFAMQCFQEGLLTKEDTGGIELTFSNKEAMLKMVEKIAHRDGLGDLLAEGSYLAAQKIGKGSEKFIHQVKKQEIPMHDPRLKIGVGLQYALADYGADHMKAAHDTYFKDKDSYGIKEMKGLGILEPVSPTDIGQNKVTLFKILDTYWSLLDTLGVCDFGYVPRSVGTMEELLEIICSTTGWKTTWFEFMKVGERSINMARVFNCREGFTTKDDTLPEVFYQNFKGGPLEGKFAINKEDFEKALKLRYELMGWNPDSGIPTSAKLIELGLDWLIEEIG</sequence>
<dbReference type="InterPro" id="IPR013985">
    <property type="entry name" value="Ald_Fedxn_OxRdtase_dom3"/>
</dbReference>
<evidence type="ECO:0000256" key="7">
    <source>
        <dbReference type="ARBA" id="ARBA00023014"/>
    </source>
</evidence>
<dbReference type="EMBL" id="PFKO01000078">
    <property type="protein sequence ID" value="PIY33451.1"/>
    <property type="molecule type" value="Genomic_DNA"/>
</dbReference>
<dbReference type="Proteomes" id="UP000228560">
    <property type="component" value="Unassembled WGS sequence"/>
</dbReference>
<dbReference type="Proteomes" id="UP000231493">
    <property type="component" value="Unassembled WGS sequence"/>
</dbReference>
<accession>A0A2M7K9J2</accession>
<evidence type="ECO:0000256" key="1">
    <source>
        <dbReference type="ARBA" id="ARBA00001966"/>
    </source>
</evidence>
<comment type="caution">
    <text evidence="10">The sequence shown here is derived from an EMBL/GenBank/DDBJ whole genome shotgun (WGS) entry which is preliminary data.</text>
</comment>
<evidence type="ECO:0000256" key="5">
    <source>
        <dbReference type="ARBA" id="ARBA00023002"/>
    </source>
</evidence>
<feature type="domain" description="Aldehyde ferredoxin oxidoreductase N-terminal" evidence="9">
    <location>
        <begin position="5"/>
        <end position="208"/>
    </location>
</feature>
<dbReference type="Gene3D" id="1.10.599.10">
    <property type="entry name" value="Aldehyde Ferredoxin Oxidoreductase Protein, subunit A, domain 3"/>
    <property type="match status" value="1"/>
</dbReference>
<evidence type="ECO:0000313" key="13">
    <source>
        <dbReference type="EMBL" id="PJB57727.1"/>
    </source>
</evidence>
<evidence type="ECO:0000256" key="4">
    <source>
        <dbReference type="ARBA" id="ARBA00022723"/>
    </source>
</evidence>
<dbReference type="SUPFAM" id="SSF48310">
    <property type="entry name" value="Aldehyde ferredoxin oxidoreductase, C-terminal domains"/>
    <property type="match status" value="1"/>
</dbReference>
<name>A0A1J5GAQ4_9BACT</name>
<protein>
    <submittedName>
        <fullName evidence="10">Aldehyde ferredoxin oxidoreductase</fullName>
    </submittedName>
</protein>
<evidence type="ECO:0000256" key="2">
    <source>
        <dbReference type="ARBA" id="ARBA00011032"/>
    </source>
</evidence>
<dbReference type="InterPro" id="IPR036503">
    <property type="entry name" value="Ald_Fedxn_OxRdtase_N_sf"/>
</dbReference>
<dbReference type="InterPro" id="IPR051919">
    <property type="entry name" value="W-dependent_AOR"/>
</dbReference>
<evidence type="ECO:0000313" key="10">
    <source>
        <dbReference type="EMBL" id="OIP69331.1"/>
    </source>
</evidence>
<evidence type="ECO:0000256" key="6">
    <source>
        <dbReference type="ARBA" id="ARBA00023004"/>
    </source>
</evidence>
<dbReference type="STRING" id="1805029.AUK42_05310"/>
<organism evidence="10 14">
    <name type="scientific">Candidatus Infernicultor aquiphilus</name>
    <dbReference type="NCBI Taxonomy" id="1805029"/>
    <lineage>
        <taxon>Bacteria</taxon>
        <taxon>Pseudomonadati</taxon>
        <taxon>Atribacterota</taxon>
        <taxon>Candidatus Phoenicimicrobiia</taxon>
        <taxon>Candidatus Pheonicimicrobiales</taxon>
        <taxon>Candidatus Phoenicimicrobiaceae</taxon>
        <taxon>Candidatus Infernicultor</taxon>
    </lineage>
</organism>
<evidence type="ECO:0000313" key="12">
    <source>
        <dbReference type="EMBL" id="PIY33451.1"/>
    </source>
</evidence>
<comment type="cofactor">
    <cofactor evidence="8">
        <name>tungstopterin</name>
        <dbReference type="ChEBI" id="CHEBI:30402"/>
    </cofactor>
</comment>
<accession>A0A2M8CFA6</accession>
<dbReference type="GO" id="GO:0016625">
    <property type="term" value="F:oxidoreductase activity, acting on the aldehyde or oxo group of donors, iron-sulfur protein as acceptor"/>
    <property type="evidence" value="ECO:0007669"/>
    <property type="project" value="InterPro"/>
</dbReference>
<dbReference type="InterPro" id="IPR001203">
    <property type="entry name" value="OxRdtase_Ald_Fedxn_C"/>
</dbReference>
<evidence type="ECO:0000313" key="16">
    <source>
        <dbReference type="Proteomes" id="UP000230646"/>
    </source>
</evidence>
<dbReference type="AlphaFoldDB" id="A0A1J5GAQ4"/>
<dbReference type="RefSeq" id="WP_406606960.1">
    <property type="nucleotide sequence ID" value="NZ_PFKO01000078.1"/>
</dbReference>
<keyword evidence="6" id="KW-0408">Iron</keyword>
<dbReference type="InterPro" id="IPR036021">
    <property type="entry name" value="Tungsten_al_ferr_oxy-like_C"/>
</dbReference>
<proteinExistence type="inferred from homology"/>
<dbReference type="PANTHER" id="PTHR30038">
    <property type="entry name" value="ALDEHYDE FERREDOXIN OXIDOREDUCTASE"/>
    <property type="match status" value="1"/>
</dbReference>
<accession>A0A1J5GAQ4</accession>
<dbReference type="EMBL" id="PFIP01000047">
    <property type="protein sequence ID" value="PIX34818.1"/>
    <property type="molecule type" value="Genomic_DNA"/>
</dbReference>
<reference evidence="15 16" key="2">
    <citation type="submission" date="2017-09" db="EMBL/GenBank/DDBJ databases">
        <title>Depth-based differentiation of microbial function through sediment-hosted aquifers and enrichment of novel symbionts in the deep terrestrial subsurface.</title>
        <authorList>
            <person name="Probst A.J."/>
            <person name="Ladd B."/>
            <person name="Jarett J.K."/>
            <person name="Geller-Mcgrath D.E."/>
            <person name="Sieber C.M."/>
            <person name="Emerson J.B."/>
            <person name="Anantharaman K."/>
            <person name="Thomas B.C."/>
            <person name="Malmstrom R."/>
            <person name="Stieglmeier M."/>
            <person name="Klingl A."/>
            <person name="Woyke T."/>
            <person name="Ryan C.M."/>
            <person name="Banfield J.F."/>
        </authorList>
    </citation>
    <scope>NUCLEOTIDE SEQUENCE [LARGE SCALE GENOMIC DNA]</scope>
    <source>
        <strain evidence="12">CG_4_10_14_3_um_filter_34_13</strain>
        <strain evidence="13">CG_4_9_14_3_um_filter_33_16</strain>
    </source>
</reference>
<keyword evidence="7" id="KW-0411">Iron-sulfur</keyword>
<reference evidence="10 14" key="1">
    <citation type="journal article" date="2016" name="Environ. Microbiol.">
        <title>Genomic resolution of a cold subsurface aquifer community provides metabolic insights for novel microbes adapted to high CO concentrations.</title>
        <authorList>
            <person name="Probst A.J."/>
            <person name="Castelle C.J."/>
            <person name="Singh A."/>
            <person name="Brown C.T."/>
            <person name="Anantharaman K."/>
            <person name="Sharon I."/>
            <person name="Hug L.A."/>
            <person name="Burstein D."/>
            <person name="Emerson J.B."/>
            <person name="Thomas B.C."/>
            <person name="Banfield J.F."/>
        </authorList>
    </citation>
    <scope>NUCLEOTIDE SEQUENCE [LARGE SCALE GENOMIC DNA]</scope>
    <source>
        <strain evidence="10">CG2_30_33_13</strain>
    </source>
</reference>
<evidence type="ECO:0000259" key="9">
    <source>
        <dbReference type="SMART" id="SM00790"/>
    </source>
</evidence>
<dbReference type="GO" id="GO:0051539">
    <property type="term" value="F:4 iron, 4 sulfur cluster binding"/>
    <property type="evidence" value="ECO:0007669"/>
    <property type="project" value="UniProtKB-KW"/>
</dbReference>
<accession>A0A2M7PSR4</accession>
<keyword evidence="4" id="KW-0479">Metal-binding</keyword>
<dbReference type="Gene3D" id="3.60.9.10">
    <property type="entry name" value="Aldehyde ferredoxin oxidoreductase, N-terminal domain"/>
    <property type="match status" value="1"/>
</dbReference>
<dbReference type="Pfam" id="PF02730">
    <property type="entry name" value="AFOR_N"/>
    <property type="match status" value="1"/>
</dbReference>
<dbReference type="Proteomes" id="UP000182763">
    <property type="component" value="Unassembled WGS sequence"/>
</dbReference>
<evidence type="ECO:0000313" key="14">
    <source>
        <dbReference type="Proteomes" id="UP000182763"/>
    </source>
</evidence>
<keyword evidence="5" id="KW-0560">Oxidoreductase</keyword>
<dbReference type="InterPro" id="IPR013984">
    <property type="entry name" value="Ald_Fedxn_OxRdtase_dom2"/>
</dbReference>
<evidence type="ECO:0000313" key="15">
    <source>
        <dbReference type="Proteomes" id="UP000228560"/>
    </source>
</evidence>
<keyword evidence="3" id="KW-0004">4Fe-4S</keyword>
<dbReference type="GO" id="GO:0046872">
    <property type="term" value="F:metal ion binding"/>
    <property type="evidence" value="ECO:0007669"/>
    <property type="project" value="UniProtKB-KW"/>
</dbReference>
<evidence type="ECO:0000256" key="3">
    <source>
        <dbReference type="ARBA" id="ARBA00022485"/>
    </source>
</evidence>
<gene>
    <name evidence="10" type="ORF">AUK42_05310</name>
    <name evidence="13" type="ORF">CO097_01600</name>
    <name evidence="12" type="ORF">COZ07_02145</name>
    <name evidence="11" type="ORF">COZ58_02570</name>
</gene>
<dbReference type="EMBL" id="MNYY01000103">
    <property type="protein sequence ID" value="OIP69331.1"/>
    <property type="molecule type" value="Genomic_DNA"/>
</dbReference>
<dbReference type="Pfam" id="PF01314">
    <property type="entry name" value="AFOR_C"/>
    <property type="match status" value="1"/>
</dbReference>
<evidence type="ECO:0000313" key="11">
    <source>
        <dbReference type="EMBL" id="PIX34818.1"/>
    </source>
</evidence>
<comment type="cofactor">
    <cofactor evidence="1">
        <name>[4Fe-4S] cluster</name>
        <dbReference type="ChEBI" id="CHEBI:49883"/>
    </cofactor>
</comment>
<evidence type="ECO:0000256" key="8">
    <source>
        <dbReference type="ARBA" id="ARBA00049934"/>
    </source>
</evidence>
<dbReference type="InterPro" id="IPR013983">
    <property type="entry name" value="Ald_Fedxn_OxRdtase_N"/>
</dbReference>
<dbReference type="SMART" id="SM00790">
    <property type="entry name" value="AFOR_N"/>
    <property type="match status" value="1"/>
</dbReference>
<dbReference type="GO" id="GO:0009055">
    <property type="term" value="F:electron transfer activity"/>
    <property type="evidence" value="ECO:0007669"/>
    <property type="project" value="InterPro"/>
</dbReference>
<comment type="similarity">
    <text evidence="2">Belongs to the AOR/FOR family.</text>
</comment>
<dbReference type="EMBL" id="PFTV01000038">
    <property type="protein sequence ID" value="PJB57727.1"/>
    <property type="molecule type" value="Genomic_DNA"/>
</dbReference>
<dbReference type="SUPFAM" id="SSF56228">
    <property type="entry name" value="Aldehyde ferredoxin oxidoreductase, N-terminal domain"/>
    <property type="match status" value="1"/>
</dbReference>
<reference evidence="11" key="3">
    <citation type="submission" date="2017-09" db="EMBL/GenBank/DDBJ databases">
        <title>Depth-based differentiation of microbial function through sediment-hosted aquifers and enrichment of novel symbionts in the deep terrestrial subsurface.</title>
        <authorList>
            <person name="Probst A.J."/>
            <person name="Ladd B."/>
            <person name="Jarett J.K."/>
            <person name="Geller-Mcgrath D.E."/>
            <person name="Sieber C.M.K."/>
            <person name="Emerson J.B."/>
            <person name="Anantharaman K."/>
            <person name="Thomas B.C."/>
            <person name="Malmstrom R."/>
            <person name="Stieglmeier M."/>
            <person name="Klingl A."/>
            <person name="Woyke T."/>
            <person name="Ryan C.M."/>
            <person name="Banfield J.F."/>
        </authorList>
    </citation>
    <scope>NUCLEOTIDE SEQUENCE</scope>
    <source>
        <strain evidence="11">CG_4_8_14_3_um_filter_34_18</strain>
    </source>
</reference>
<dbReference type="PANTHER" id="PTHR30038:SF0">
    <property type="entry name" value="TUNGSTEN-CONTAINING ALDEHYDE FERREDOXIN OXIDOREDUCTASE"/>
    <property type="match status" value="1"/>
</dbReference>
<dbReference type="Gene3D" id="1.10.569.10">
    <property type="entry name" value="Aldehyde Ferredoxin Oxidoreductase Protein, subunit A, domain 2"/>
    <property type="match status" value="1"/>
</dbReference>